<dbReference type="Gene3D" id="1.10.10.60">
    <property type="entry name" value="Homeodomain-like"/>
    <property type="match status" value="1"/>
</dbReference>
<dbReference type="InterPro" id="IPR009057">
    <property type="entry name" value="Homeodomain-like_sf"/>
</dbReference>
<dbReference type="EMBL" id="FOMX01000002">
    <property type="protein sequence ID" value="SFD49957.1"/>
    <property type="molecule type" value="Genomic_DNA"/>
</dbReference>
<dbReference type="RefSeq" id="WP_096333354.1">
    <property type="nucleotide sequence ID" value="NZ_FOMX01000002.1"/>
</dbReference>
<dbReference type="Pfam" id="PF02954">
    <property type="entry name" value="HTH_8"/>
    <property type="match status" value="1"/>
</dbReference>
<dbReference type="SUPFAM" id="SSF46689">
    <property type="entry name" value="Homeodomain-like"/>
    <property type="match status" value="1"/>
</dbReference>
<reference evidence="3" key="1">
    <citation type="submission" date="2016-10" db="EMBL/GenBank/DDBJ databases">
        <authorList>
            <person name="Varghese N."/>
            <person name="Submissions S."/>
        </authorList>
    </citation>
    <scope>NUCLEOTIDE SEQUENCE [LARGE SCALE GENOMIC DNA]</scope>
    <source>
        <strain evidence="3">ATCC 25963</strain>
    </source>
</reference>
<dbReference type="Proteomes" id="UP000199400">
    <property type="component" value="Unassembled WGS sequence"/>
</dbReference>
<name>A0A1I1SU23_9BACT</name>
<gene>
    <name evidence="2" type="ORF">SAMN02745121_00271</name>
</gene>
<dbReference type="GO" id="GO:0043565">
    <property type="term" value="F:sequence-specific DNA binding"/>
    <property type="evidence" value="ECO:0007669"/>
    <property type="project" value="InterPro"/>
</dbReference>
<evidence type="ECO:0000313" key="3">
    <source>
        <dbReference type="Proteomes" id="UP000199400"/>
    </source>
</evidence>
<dbReference type="AlphaFoldDB" id="A0A1I1SU23"/>
<dbReference type="PRINTS" id="PR01590">
    <property type="entry name" value="HTHFIS"/>
</dbReference>
<dbReference type="STRING" id="54.SAMN02745121_00271"/>
<proteinExistence type="predicted"/>
<evidence type="ECO:0000259" key="1">
    <source>
        <dbReference type="Pfam" id="PF02954"/>
    </source>
</evidence>
<organism evidence="2 3">
    <name type="scientific">Nannocystis exedens</name>
    <dbReference type="NCBI Taxonomy" id="54"/>
    <lineage>
        <taxon>Bacteria</taxon>
        <taxon>Pseudomonadati</taxon>
        <taxon>Myxococcota</taxon>
        <taxon>Polyangia</taxon>
        <taxon>Nannocystales</taxon>
        <taxon>Nannocystaceae</taxon>
        <taxon>Nannocystis</taxon>
    </lineage>
</organism>
<protein>
    <submittedName>
        <fullName evidence="2">Regulatory protein, Fis family</fullName>
    </submittedName>
</protein>
<dbReference type="InterPro" id="IPR002197">
    <property type="entry name" value="HTH_Fis"/>
</dbReference>
<accession>A0A1I1SU23</accession>
<keyword evidence="3" id="KW-1185">Reference proteome</keyword>
<feature type="domain" description="DNA binding HTH" evidence="1">
    <location>
        <begin position="15"/>
        <end position="53"/>
    </location>
</feature>
<evidence type="ECO:0000313" key="2">
    <source>
        <dbReference type="EMBL" id="SFD49957.1"/>
    </source>
</evidence>
<sequence>MAKLPARLRLPTLKLKELEAMAIRLALERNFWSLAEAAEELGISRWALMRRMRSLGLRSPRAVRRPSMKTDGTEGSEP</sequence>